<dbReference type="InterPro" id="IPR036046">
    <property type="entry name" value="Acylphosphatase-like_dom_sf"/>
</dbReference>
<evidence type="ECO:0000259" key="3">
    <source>
        <dbReference type="PROSITE" id="PS51160"/>
    </source>
</evidence>
<feature type="domain" description="Acylphosphatase-like" evidence="3">
    <location>
        <begin position="1"/>
        <end position="65"/>
    </location>
</feature>
<dbReference type="SUPFAM" id="SSF54975">
    <property type="entry name" value="Acylphosphatase/BLUF domain-like"/>
    <property type="match status" value="1"/>
</dbReference>
<dbReference type="PROSITE" id="PS51160">
    <property type="entry name" value="ACYLPHOSPHATASE_3"/>
    <property type="match status" value="1"/>
</dbReference>
<keyword evidence="5" id="KW-1185">Reference proteome</keyword>
<sequence>MNFWLFGYVKNSPKKKVFILVEGDIPQLEKFKEGILSFPSSIKIKSIQVTEHPFEGVYDEFIIIREDYMDD</sequence>
<dbReference type="RefSeq" id="WP_109940856.1">
    <property type="nucleotide sequence ID" value="NZ_CP176366.1"/>
</dbReference>
<organism evidence="4 5">
    <name type="scientific">Methanospirillum stamsii</name>
    <dbReference type="NCBI Taxonomy" id="1277351"/>
    <lineage>
        <taxon>Archaea</taxon>
        <taxon>Methanobacteriati</taxon>
        <taxon>Methanobacteriota</taxon>
        <taxon>Stenosarchaea group</taxon>
        <taxon>Methanomicrobia</taxon>
        <taxon>Methanomicrobiales</taxon>
        <taxon>Methanospirillaceae</taxon>
        <taxon>Methanospirillum</taxon>
    </lineage>
</organism>
<proteinExistence type="inferred from homology"/>
<evidence type="ECO:0000256" key="2">
    <source>
        <dbReference type="RuleBase" id="RU004168"/>
    </source>
</evidence>
<gene>
    <name evidence="4" type="ORF">DLD82_09340</name>
</gene>
<name>A0A2V2N4J5_9EURY</name>
<accession>A0A2V2N4J5</accession>
<dbReference type="Proteomes" id="UP000245934">
    <property type="component" value="Unassembled WGS sequence"/>
</dbReference>
<dbReference type="AlphaFoldDB" id="A0A2V2N4J5"/>
<evidence type="ECO:0000256" key="1">
    <source>
        <dbReference type="PROSITE-ProRule" id="PRU00520"/>
    </source>
</evidence>
<protein>
    <recommendedName>
        <fullName evidence="3">Acylphosphatase-like domain-containing protein</fullName>
    </recommendedName>
</protein>
<evidence type="ECO:0000313" key="4">
    <source>
        <dbReference type="EMBL" id="PWR73445.1"/>
    </source>
</evidence>
<dbReference type="GeneID" id="97608853"/>
<dbReference type="InterPro" id="IPR001792">
    <property type="entry name" value="Acylphosphatase-like_dom"/>
</dbReference>
<dbReference type="Pfam" id="PF00708">
    <property type="entry name" value="Acylphosphatase"/>
    <property type="match status" value="1"/>
</dbReference>
<reference evidence="4 5" key="1">
    <citation type="submission" date="2018-05" db="EMBL/GenBank/DDBJ databases">
        <title>Draft genome of Methanospirillum stamsii Pt1.</title>
        <authorList>
            <person name="Dueholm M.S."/>
            <person name="Nielsen P.H."/>
            <person name="Bakmann L.F."/>
            <person name="Otzen D.E."/>
        </authorList>
    </citation>
    <scope>NUCLEOTIDE SEQUENCE [LARGE SCALE GENOMIC DNA]</scope>
    <source>
        <strain evidence="4 5">Pt1</strain>
    </source>
</reference>
<comment type="similarity">
    <text evidence="2">Belongs to the acylphosphatase family.</text>
</comment>
<dbReference type="Gene3D" id="3.30.70.100">
    <property type="match status" value="1"/>
</dbReference>
<comment type="caution">
    <text evidence="4">The sequence shown here is derived from an EMBL/GenBank/DDBJ whole genome shotgun (WGS) entry which is preliminary data.</text>
</comment>
<dbReference type="EMBL" id="QGMZ01000018">
    <property type="protein sequence ID" value="PWR73445.1"/>
    <property type="molecule type" value="Genomic_DNA"/>
</dbReference>
<comment type="caution">
    <text evidence="1">Lacks conserved residue(s) required for the propagation of feature annotation.</text>
</comment>
<evidence type="ECO:0000313" key="5">
    <source>
        <dbReference type="Proteomes" id="UP000245934"/>
    </source>
</evidence>